<evidence type="ECO:0000256" key="4">
    <source>
        <dbReference type="ARBA" id="ARBA00022723"/>
    </source>
</evidence>
<dbReference type="NCBIfam" id="NF005751">
    <property type="entry name" value="PRK07575.1"/>
    <property type="match status" value="1"/>
</dbReference>
<comment type="cofactor">
    <cofactor evidence="1">
        <name>Zn(2+)</name>
        <dbReference type="ChEBI" id="CHEBI:29105"/>
    </cofactor>
</comment>
<dbReference type="SUPFAM" id="SSF51338">
    <property type="entry name" value="Composite domain of metallo-dependent hydrolases"/>
    <property type="match status" value="1"/>
</dbReference>
<dbReference type="PANTHER" id="PTHR43668">
    <property type="entry name" value="ALLANTOINASE"/>
    <property type="match status" value="1"/>
</dbReference>
<dbReference type="InterPro" id="IPR006680">
    <property type="entry name" value="Amidohydro-rel"/>
</dbReference>
<proteinExistence type="inferred from homology"/>
<protein>
    <submittedName>
        <fullName evidence="7">Dihydroorotase</fullName>
    </submittedName>
</protein>
<accession>A0ABT0UAH2</accession>
<evidence type="ECO:0000256" key="2">
    <source>
        <dbReference type="ARBA" id="ARBA00002368"/>
    </source>
</evidence>
<evidence type="ECO:0000256" key="1">
    <source>
        <dbReference type="ARBA" id="ARBA00001947"/>
    </source>
</evidence>
<dbReference type="PROSITE" id="PS00483">
    <property type="entry name" value="DIHYDROOROTASE_2"/>
    <property type="match status" value="1"/>
</dbReference>
<evidence type="ECO:0000259" key="6">
    <source>
        <dbReference type="Pfam" id="PF01979"/>
    </source>
</evidence>
<dbReference type="InterPro" id="IPR050138">
    <property type="entry name" value="DHOase/Allantoinase_Hydrolase"/>
</dbReference>
<keyword evidence="5" id="KW-0378">Hydrolase</keyword>
<dbReference type="Gene3D" id="3.20.20.140">
    <property type="entry name" value="Metal-dependent hydrolases"/>
    <property type="match status" value="1"/>
</dbReference>
<gene>
    <name evidence="7" type="ORF">NB063_24435</name>
</gene>
<dbReference type="SUPFAM" id="SSF51556">
    <property type="entry name" value="Metallo-dependent hydrolases"/>
    <property type="match status" value="1"/>
</dbReference>
<organism evidence="7 8">
    <name type="scientific">Aporhodopirellula aestuarii</name>
    <dbReference type="NCBI Taxonomy" id="2950107"/>
    <lineage>
        <taxon>Bacteria</taxon>
        <taxon>Pseudomonadati</taxon>
        <taxon>Planctomycetota</taxon>
        <taxon>Planctomycetia</taxon>
        <taxon>Pirellulales</taxon>
        <taxon>Pirellulaceae</taxon>
        <taxon>Aporhodopirellula</taxon>
    </lineage>
</organism>
<evidence type="ECO:0000313" key="8">
    <source>
        <dbReference type="Proteomes" id="UP001202961"/>
    </source>
</evidence>
<evidence type="ECO:0000256" key="5">
    <source>
        <dbReference type="ARBA" id="ARBA00022801"/>
    </source>
</evidence>
<sequence length="459" mass="49995">MPRTLIRNASIVLPGDGLRSASGEIRTGNVLVGDGQILDIDASDSAACDEVIDATGLHLLPGVIDDQVHFREPGLTHKEDLATASHACAAGGVTSFLEMPNTKPPAITIEGVRDKERLASEKSLVNFGFYIGATPDNADELARATEVPGIKIFIGSSTGNLLVDEQEALERIFAETTLPICSHCEDESTVRANTEKFKGTTDIADHSRIRDEQAAMIATARATDLARRHRHRFHVLHVSTAAELVYLKDPSPYLTAEVCPHHLFFNVDDYPRLGSRIQMNPSIKTAADNAGLWQALLDDVIQVIATDHAPHTLEEKSQPYPSSPSGLPAVENSLALMLNQVQLGKVGVQQIAHWMSDAPARVWGMTAKGRIAEGYDADLVLVDLQESRTIQDQAQHTKNRWSPWHGETLTGWPVRTFVNGRQVWSSEAGFDETARGTKPTFDHSRGGYWATAGGIGPRQ</sequence>
<reference evidence="7 8" key="1">
    <citation type="journal article" date="2022" name="Syst. Appl. Microbiol.">
        <title>Rhodopirellula aestuarii sp. nov., a novel member of the genus Rhodopirellula isolated from brackish sediments collected in the Tagus River estuary, Portugal.</title>
        <authorList>
            <person name="Vitorino I.R."/>
            <person name="Klimek D."/>
            <person name="Calusinska M."/>
            <person name="Lobo-da-Cunha A."/>
            <person name="Vasconcelos V."/>
            <person name="Lage O.M."/>
        </authorList>
    </citation>
    <scope>NUCLEOTIDE SEQUENCE [LARGE SCALE GENOMIC DNA]</scope>
    <source>
        <strain evidence="7 8">ICT_H3.1</strain>
    </source>
</reference>
<dbReference type="NCBIfam" id="TIGR00857">
    <property type="entry name" value="pyrC_multi"/>
    <property type="match status" value="1"/>
</dbReference>
<dbReference type="PANTHER" id="PTHR43668:SF4">
    <property type="entry name" value="ALLANTOINASE"/>
    <property type="match status" value="1"/>
</dbReference>
<dbReference type="EMBL" id="JAMQBK010000065">
    <property type="protein sequence ID" value="MCM2373776.1"/>
    <property type="molecule type" value="Genomic_DNA"/>
</dbReference>
<dbReference type="RefSeq" id="WP_250931646.1">
    <property type="nucleotide sequence ID" value="NZ_JAMQBK010000065.1"/>
</dbReference>
<comment type="similarity">
    <text evidence="3">Belongs to the metallo-dependent hydrolases superfamily. DHOase family. Class I DHOase subfamily.</text>
</comment>
<dbReference type="InterPro" id="IPR011059">
    <property type="entry name" value="Metal-dep_hydrolase_composite"/>
</dbReference>
<dbReference type="Pfam" id="PF01979">
    <property type="entry name" value="Amidohydro_1"/>
    <property type="match status" value="1"/>
</dbReference>
<evidence type="ECO:0000313" key="7">
    <source>
        <dbReference type="EMBL" id="MCM2373776.1"/>
    </source>
</evidence>
<name>A0ABT0UAH2_9BACT</name>
<comment type="caution">
    <text evidence="7">The sequence shown here is derived from an EMBL/GenBank/DDBJ whole genome shotgun (WGS) entry which is preliminary data.</text>
</comment>
<feature type="domain" description="Amidohydrolase-related" evidence="6">
    <location>
        <begin position="59"/>
        <end position="423"/>
    </location>
</feature>
<keyword evidence="8" id="KW-1185">Reference proteome</keyword>
<dbReference type="CDD" id="cd01318">
    <property type="entry name" value="DHOase_IIb"/>
    <property type="match status" value="1"/>
</dbReference>
<dbReference type="InterPro" id="IPR032466">
    <property type="entry name" value="Metal_Hydrolase"/>
</dbReference>
<dbReference type="InterPro" id="IPR002195">
    <property type="entry name" value="Dihydroorotase_CS"/>
</dbReference>
<keyword evidence="4" id="KW-0479">Metal-binding</keyword>
<evidence type="ECO:0000256" key="3">
    <source>
        <dbReference type="ARBA" id="ARBA00010286"/>
    </source>
</evidence>
<dbReference type="Proteomes" id="UP001202961">
    <property type="component" value="Unassembled WGS sequence"/>
</dbReference>
<comment type="function">
    <text evidence="2">Catalyzes the reversible cyclization of carbamoyl aspartate to dihydroorotate.</text>
</comment>
<dbReference type="Gene3D" id="2.30.40.10">
    <property type="entry name" value="Urease, subunit C, domain 1"/>
    <property type="match status" value="1"/>
</dbReference>